<proteinExistence type="predicted"/>
<name>A0A9P4QU16_9PLEO</name>
<keyword evidence="2" id="KW-1185">Reference proteome</keyword>
<dbReference type="EMBL" id="ML996198">
    <property type="protein sequence ID" value="KAF2731333.1"/>
    <property type="molecule type" value="Genomic_DNA"/>
</dbReference>
<dbReference type="Proteomes" id="UP000799444">
    <property type="component" value="Unassembled WGS sequence"/>
</dbReference>
<evidence type="ECO:0000313" key="1">
    <source>
        <dbReference type="EMBL" id="KAF2731333.1"/>
    </source>
</evidence>
<protein>
    <submittedName>
        <fullName evidence="1">Uncharacterized protein</fullName>
    </submittedName>
</protein>
<reference evidence="1" key="1">
    <citation type="journal article" date="2020" name="Stud. Mycol.">
        <title>101 Dothideomycetes genomes: a test case for predicting lifestyles and emergence of pathogens.</title>
        <authorList>
            <person name="Haridas S."/>
            <person name="Albert R."/>
            <person name="Binder M."/>
            <person name="Bloem J."/>
            <person name="Labutti K."/>
            <person name="Salamov A."/>
            <person name="Andreopoulos B."/>
            <person name="Baker S."/>
            <person name="Barry K."/>
            <person name="Bills G."/>
            <person name="Bluhm B."/>
            <person name="Cannon C."/>
            <person name="Castanera R."/>
            <person name="Culley D."/>
            <person name="Daum C."/>
            <person name="Ezra D."/>
            <person name="Gonzalez J."/>
            <person name="Henrissat B."/>
            <person name="Kuo A."/>
            <person name="Liang C."/>
            <person name="Lipzen A."/>
            <person name="Lutzoni F."/>
            <person name="Magnuson J."/>
            <person name="Mondo S."/>
            <person name="Nolan M."/>
            <person name="Ohm R."/>
            <person name="Pangilinan J."/>
            <person name="Park H.-J."/>
            <person name="Ramirez L."/>
            <person name="Alfaro M."/>
            <person name="Sun H."/>
            <person name="Tritt A."/>
            <person name="Yoshinaga Y."/>
            <person name="Zwiers L.-H."/>
            <person name="Turgeon B."/>
            <person name="Goodwin S."/>
            <person name="Spatafora J."/>
            <person name="Crous P."/>
            <person name="Grigoriev I."/>
        </authorList>
    </citation>
    <scope>NUCLEOTIDE SEQUENCE</scope>
    <source>
        <strain evidence="1">CBS 125425</strain>
    </source>
</reference>
<gene>
    <name evidence="1" type="ORF">EJ04DRAFT_13402</name>
</gene>
<dbReference type="AlphaFoldDB" id="A0A9P4QU16"/>
<sequence>MLDTRSCCVRLGCFVGGGGCHGAKHRANFRGFVVEGFCGGDTHVYYVRMAFRHERWRGWFSQSSLGMMNQVVLVDLASGHLPQNVAYSFHNPTPD</sequence>
<accession>A0A9P4QU16</accession>
<organism evidence="1 2">
    <name type="scientific">Polyplosphaeria fusca</name>
    <dbReference type="NCBI Taxonomy" id="682080"/>
    <lineage>
        <taxon>Eukaryota</taxon>
        <taxon>Fungi</taxon>
        <taxon>Dikarya</taxon>
        <taxon>Ascomycota</taxon>
        <taxon>Pezizomycotina</taxon>
        <taxon>Dothideomycetes</taxon>
        <taxon>Pleosporomycetidae</taxon>
        <taxon>Pleosporales</taxon>
        <taxon>Tetraplosphaeriaceae</taxon>
        <taxon>Polyplosphaeria</taxon>
    </lineage>
</organism>
<comment type="caution">
    <text evidence="1">The sequence shown here is derived from an EMBL/GenBank/DDBJ whole genome shotgun (WGS) entry which is preliminary data.</text>
</comment>
<evidence type="ECO:0000313" key="2">
    <source>
        <dbReference type="Proteomes" id="UP000799444"/>
    </source>
</evidence>